<keyword evidence="4" id="KW-1185">Reference proteome</keyword>
<dbReference type="EMBL" id="CACVKT020009053">
    <property type="protein sequence ID" value="CAC5419828.1"/>
    <property type="molecule type" value="Genomic_DNA"/>
</dbReference>
<protein>
    <submittedName>
        <fullName evidence="3">Uncharacterized protein</fullName>
    </submittedName>
</protein>
<sequence>MPLSNAERQRRYREKQKVKKPVAYLKKEAQRKRDAYIPSHLLSPDALKKRREELCKKSKRHYKKVKRVQNETVEVAGPSTSSTLIVKLPITNVKKGKQVRKTYRRSLRTTYRKNSELSDKNKELERKNKRLQKRIERLHKKKPLMMLTSTDAEDADISSMDSEAGISVNEMTPRSKTTTEVNSLKLDRKRAAQYRCSSALSRSLGINRKKVSALSRARKGKAMSEKVKHIVIEFLEREDNSTTLPGKKDTKTINKETKQKHVLSDYVMNLYEKFKLENPTIHISRTVFYKLRPPHIILADFANRKTCLCSKHQNLALKIKGLKNGGLRCSKNPDILIKEFPTNEEILEQINMLESTTIKFTQWKRVPDGTKMRFKEIEETLTKEDFCVKFNKDLAEFRDHVDRVHTQYNELKRLRENLPESEVLIWMDFAENFGCVSVEEVQSACCHVLITYYGSLLSRE</sequence>
<evidence type="ECO:0000256" key="1">
    <source>
        <dbReference type="SAM" id="Coils"/>
    </source>
</evidence>
<dbReference type="OrthoDB" id="6184571at2759"/>
<accession>A0A6J8EHH9</accession>
<gene>
    <name evidence="3" type="ORF">MCOR_52119</name>
</gene>
<dbReference type="Proteomes" id="UP000507470">
    <property type="component" value="Unassembled WGS sequence"/>
</dbReference>
<dbReference type="PANTHER" id="PTHR46601">
    <property type="entry name" value="ULP_PROTEASE DOMAIN-CONTAINING PROTEIN"/>
    <property type="match status" value="1"/>
</dbReference>
<reference evidence="3 4" key="1">
    <citation type="submission" date="2020-06" db="EMBL/GenBank/DDBJ databases">
        <authorList>
            <person name="Li R."/>
            <person name="Bekaert M."/>
        </authorList>
    </citation>
    <scope>NUCLEOTIDE SEQUENCE [LARGE SCALE GENOMIC DNA]</scope>
    <source>
        <strain evidence="4">wild</strain>
    </source>
</reference>
<feature type="coiled-coil region" evidence="1">
    <location>
        <begin position="107"/>
        <end position="141"/>
    </location>
</feature>
<keyword evidence="1" id="KW-0175">Coiled coil</keyword>
<proteinExistence type="predicted"/>
<feature type="region of interest" description="Disordered" evidence="2">
    <location>
        <begin position="1"/>
        <end position="20"/>
    </location>
</feature>
<evidence type="ECO:0000256" key="2">
    <source>
        <dbReference type="SAM" id="MobiDB-lite"/>
    </source>
</evidence>
<organism evidence="3 4">
    <name type="scientific">Mytilus coruscus</name>
    <name type="common">Sea mussel</name>
    <dbReference type="NCBI Taxonomy" id="42192"/>
    <lineage>
        <taxon>Eukaryota</taxon>
        <taxon>Metazoa</taxon>
        <taxon>Spiralia</taxon>
        <taxon>Lophotrochozoa</taxon>
        <taxon>Mollusca</taxon>
        <taxon>Bivalvia</taxon>
        <taxon>Autobranchia</taxon>
        <taxon>Pteriomorphia</taxon>
        <taxon>Mytilida</taxon>
        <taxon>Mytiloidea</taxon>
        <taxon>Mytilidae</taxon>
        <taxon>Mytilinae</taxon>
        <taxon>Mytilus</taxon>
    </lineage>
</organism>
<dbReference type="PANTHER" id="PTHR46601:SF1">
    <property type="entry name" value="ADF-H DOMAIN-CONTAINING PROTEIN"/>
    <property type="match status" value="1"/>
</dbReference>
<evidence type="ECO:0000313" key="4">
    <source>
        <dbReference type="Proteomes" id="UP000507470"/>
    </source>
</evidence>
<evidence type="ECO:0000313" key="3">
    <source>
        <dbReference type="EMBL" id="CAC5419828.1"/>
    </source>
</evidence>
<dbReference type="AlphaFoldDB" id="A0A6J8EHH9"/>
<name>A0A6J8EHH9_MYTCO</name>
<feature type="compositionally biased region" description="Basic residues" evidence="2">
    <location>
        <begin position="10"/>
        <end position="20"/>
    </location>
</feature>